<evidence type="ECO:0000256" key="2">
    <source>
        <dbReference type="ARBA" id="ARBA00022737"/>
    </source>
</evidence>
<dbReference type="Gramene" id="OE9A114552T3">
    <property type="protein sequence ID" value="OE9A114552C3"/>
    <property type="gene ID" value="OE9A114552"/>
</dbReference>
<dbReference type="OrthoDB" id="2143914at2759"/>
<proteinExistence type="predicted"/>
<feature type="domain" description="Myb-like" evidence="8">
    <location>
        <begin position="106"/>
        <end position="157"/>
    </location>
</feature>
<dbReference type="InterPro" id="IPR001005">
    <property type="entry name" value="SANT/Myb"/>
</dbReference>
<dbReference type="FunFam" id="1.10.10.60:FF:000016">
    <property type="entry name" value="Transcriptional activator Myb isoform A"/>
    <property type="match status" value="1"/>
</dbReference>
<dbReference type="PROSITE" id="PS50090">
    <property type="entry name" value="MYB_LIKE"/>
    <property type="match status" value="3"/>
</dbReference>
<dbReference type="EMBL" id="CACTIH010001822">
    <property type="protein sequence ID" value="CAA2964322.1"/>
    <property type="molecule type" value="Genomic_DNA"/>
</dbReference>
<dbReference type="InterPro" id="IPR050560">
    <property type="entry name" value="MYB_TF"/>
</dbReference>
<dbReference type="AlphaFoldDB" id="A0A8S0QEK8"/>
<feature type="compositionally biased region" description="Low complexity" evidence="7">
    <location>
        <begin position="16"/>
        <end position="32"/>
    </location>
</feature>
<sequence length="540" mass="59993">MEELKPGEVSPDYKQSTAASSSSVSENSGSVALKSPGISSPRNISPSHRRTTGPIRRAKGGWTPEEDDTLKRAVAAYKGKSWKKIAEFFPDRSEVQCLHRWQKVLNPELVKGPWTPEEDEKIVELVAKYGPTKWSVIAKSLPGRIGKQCRERWHNHLNPYIKKDAWTLEEELALLSAHRTHGNKWAELAKLLPGRTDNAIKNHWNSSLKKKFDFYLATGNLPPVSKNVTQTGCRIVNRASTRDLVCANKGTNSTTLVSSGATDTCKIEDGKDKLETTTNGFHDIAGSATNPGNESADLQGATCELVQSVVDPIHSSTECKFDRYGTHRVVDQYLHDDIPLYGTLYYEPPHTDSNLPDISRMHSESDISPIMSPVTFFTPPSSEGGNFFAQTPESILKIAAKSFHNTPSILRRRKSGSLLSAPASKNSRVDREAVQETCQSTSEYNQTKISEDMESQVSLHTNISGEGDLGLCNGKSYNLSPPYLLRSKRTSVLKSVEKQLDFAFAMEQECCNENTESEDSTVKEIPPVTKFVYTRQRRLS</sequence>
<dbReference type="Pfam" id="PF00249">
    <property type="entry name" value="Myb_DNA-binding"/>
    <property type="match status" value="3"/>
</dbReference>
<evidence type="ECO:0000313" key="10">
    <source>
        <dbReference type="EMBL" id="CAA2964322.1"/>
    </source>
</evidence>
<dbReference type="GO" id="GO:0000981">
    <property type="term" value="F:DNA-binding transcription factor activity, RNA polymerase II-specific"/>
    <property type="evidence" value="ECO:0007669"/>
    <property type="project" value="TreeGrafter"/>
</dbReference>
<evidence type="ECO:0000256" key="7">
    <source>
        <dbReference type="SAM" id="MobiDB-lite"/>
    </source>
</evidence>
<accession>A0A8S0QEK8</accession>
<dbReference type="SUPFAM" id="SSF46689">
    <property type="entry name" value="Homeodomain-like"/>
    <property type="match status" value="2"/>
</dbReference>
<dbReference type="InterPro" id="IPR017930">
    <property type="entry name" value="Myb_dom"/>
</dbReference>
<dbReference type="PANTHER" id="PTHR45614">
    <property type="entry name" value="MYB PROTEIN-RELATED"/>
    <property type="match status" value="1"/>
</dbReference>
<comment type="caution">
    <text evidence="10">The sequence shown here is derived from an EMBL/GenBank/DDBJ whole genome shotgun (WGS) entry which is preliminary data.</text>
</comment>
<evidence type="ECO:0000256" key="4">
    <source>
        <dbReference type="ARBA" id="ARBA00023125"/>
    </source>
</evidence>
<evidence type="ECO:0000256" key="6">
    <source>
        <dbReference type="ARBA" id="ARBA00023242"/>
    </source>
</evidence>
<dbReference type="PANTHER" id="PTHR45614:SF194">
    <property type="entry name" value="TRANSCRIPTION FACTOR MYB3R-3-RELATED"/>
    <property type="match status" value="1"/>
</dbReference>
<feature type="domain" description="HTH myb-type" evidence="9">
    <location>
        <begin position="162"/>
        <end position="212"/>
    </location>
</feature>
<protein>
    <submittedName>
        <fullName evidence="10">Transcription factor MYB3R-3-like isoform X1</fullName>
    </submittedName>
</protein>
<evidence type="ECO:0000256" key="5">
    <source>
        <dbReference type="ARBA" id="ARBA00023163"/>
    </source>
</evidence>
<evidence type="ECO:0000259" key="8">
    <source>
        <dbReference type="PROSITE" id="PS50090"/>
    </source>
</evidence>
<dbReference type="CDD" id="cd00167">
    <property type="entry name" value="SANT"/>
    <property type="match status" value="3"/>
</dbReference>
<feature type="domain" description="Myb-like" evidence="8">
    <location>
        <begin position="54"/>
        <end position="105"/>
    </location>
</feature>
<evidence type="ECO:0000259" key="9">
    <source>
        <dbReference type="PROSITE" id="PS51294"/>
    </source>
</evidence>
<keyword evidence="11" id="KW-1185">Reference proteome</keyword>
<dbReference type="Proteomes" id="UP000594638">
    <property type="component" value="Unassembled WGS sequence"/>
</dbReference>
<keyword evidence="6" id="KW-0539">Nucleus</keyword>
<keyword evidence="2" id="KW-0677">Repeat</keyword>
<keyword evidence="5" id="KW-0804">Transcription</keyword>
<dbReference type="InterPro" id="IPR009057">
    <property type="entry name" value="Homeodomain-like_sf"/>
</dbReference>
<dbReference type="FunFam" id="1.10.10.60:FF:000010">
    <property type="entry name" value="Transcriptional activator Myb isoform A"/>
    <property type="match status" value="1"/>
</dbReference>
<organism evidence="10 11">
    <name type="scientific">Olea europaea subsp. europaea</name>
    <dbReference type="NCBI Taxonomy" id="158383"/>
    <lineage>
        <taxon>Eukaryota</taxon>
        <taxon>Viridiplantae</taxon>
        <taxon>Streptophyta</taxon>
        <taxon>Embryophyta</taxon>
        <taxon>Tracheophyta</taxon>
        <taxon>Spermatophyta</taxon>
        <taxon>Magnoliopsida</taxon>
        <taxon>eudicotyledons</taxon>
        <taxon>Gunneridae</taxon>
        <taxon>Pentapetalae</taxon>
        <taxon>asterids</taxon>
        <taxon>lamiids</taxon>
        <taxon>Lamiales</taxon>
        <taxon>Oleaceae</taxon>
        <taxon>Oleeae</taxon>
        <taxon>Olea</taxon>
    </lineage>
</organism>
<dbReference type="PROSITE" id="PS51294">
    <property type="entry name" value="HTH_MYB"/>
    <property type="match status" value="3"/>
</dbReference>
<dbReference type="GO" id="GO:0000978">
    <property type="term" value="F:RNA polymerase II cis-regulatory region sequence-specific DNA binding"/>
    <property type="evidence" value="ECO:0007669"/>
    <property type="project" value="TreeGrafter"/>
</dbReference>
<feature type="compositionally biased region" description="Basic residues" evidence="7">
    <location>
        <begin position="47"/>
        <end position="59"/>
    </location>
</feature>
<name>A0A8S0QEK8_OLEEU</name>
<dbReference type="FunFam" id="1.10.10.60:FF:000324">
    <property type="entry name" value="Transcription factor MYB3R-2"/>
    <property type="match status" value="1"/>
</dbReference>
<keyword evidence="4" id="KW-0238">DNA-binding</keyword>
<feature type="compositionally biased region" description="Polar residues" evidence="7">
    <location>
        <begin position="37"/>
        <end position="46"/>
    </location>
</feature>
<feature type="domain" description="HTH myb-type" evidence="9">
    <location>
        <begin position="59"/>
        <end position="105"/>
    </location>
</feature>
<keyword evidence="3" id="KW-0805">Transcription regulation</keyword>
<evidence type="ECO:0000256" key="1">
    <source>
        <dbReference type="ARBA" id="ARBA00004123"/>
    </source>
</evidence>
<feature type="region of interest" description="Disordered" evidence="7">
    <location>
        <begin position="1"/>
        <end position="66"/>
    </location>
</feature>
<evidence type="ECO:0000256" key="3">
    <source>
        <dbReference type="ARBA" id="ARBA00023015"/>
    </source>
</evidence>
<feature type="domain" description="HTH myb-type" evidence="9">
    <location>
        <begin position="106"/>
        <end position="161"/>
    </location>
</feature>
<reference evidence="10 11" key="1">
    <citation type="submission" date="2019-12" db="EMBL/GenBank/DDBJ databases">
        <authorList>
            <person name="Alioto T."/>
            <person name="Alioto T."/>
            <person name="Gomez Garrido J."/>
        </authorList>
    </citation>
    <scope>NUCLEOTIDE SEQUENCE [LARGE SCALE GENOMIC DNA]</scope>
</reference>
<dbReference type="GO" id="GO:0005634">
    <property type="term" value="C:nucleus"/>
    <property type="evidence" value="ECO:0007669"/>
    <property type="project" value="UniProtKB-SubCell"/>
</dbReference>
<evidence type="ECO:0000313" key="11">
    <source>
        <dbReference type="Proteomes" id="UP000594638"/>
    </source>
</evidence>
<feature type="domain" description="Myb-like" evidence="8">
    <location>
        <begin position="158"/>
        <end position="208"/>
    </location>
</feature>
<dbReference type="Gene3D" id="1.10.10.60">
    <property type="entry name" value="Homeodomain-like"/>
    <property type="match status" value="3"/>
</dbReference>
<dbReference type="SMART" id="SM00717">
    <property type="entry name" value="SANT"/>
    <property type="match status" value="3"/>
</dbReference>
<comment type="subcellular location">
    <subcellularLocation>
        <location evidence="1">Nucleus</location>
    </subcellularLocation>
</comment>
<gene>
    <name evidence="10" type="ORF">OLEA9_A114552</name>
</gene>